<dbReference type="InterPro" id="IPR045170">
    <property type="entry name" value="MTOX"/>
</dbReference>
<accession>A0A177YLJ0</accession>
<keyword evidence="4" id="KW-0560">Oxidoreductase</keyword>
<dbReference type="SUPFAM" id="SSF54373">
    <property type="entry name" value="FAD-linked reductases, C-terminal domain"/>
    <property type="match status" value="1"/>
</dbReference>
<dbReference type="GO" id="GO:0050660">
    <property type="term" value="F:flavin adenine dinucleotide binding"/>
    <property type="evidence" value="ECO:0007669"/>
    <property type="project" value="InterPro"/>
</dbReference>
<dbReference type="RefSeq" id="WP_068421973.1">
    <property type="nucleotide sequence ID" value="NZ_LVHI01000004.1"/>
</dbReference>
<dbReference type="PANTHER" id="PTHR10961">
    <property type="entry name" value="PEROXISOMAL SARCOSINE OXIDASE"/>
    <property type="match status" value="1"/>
</dbReference>
<dbReference type="SUPFAM" id="SSF51905">
    <property type="entry name" value="FAD/NAD(P)-binding domain"/>
    <property type="match status" value="1"/>
</dbReference>
<name>A0A177YLJ0_9NOCA</name>
<dbReference type="InterPro" id="IPR006076">
    <property type="entry name" value="FAD-dep_OxRdtase"/>
</dbReference>
<organism evidence="6 7">
    <name type="scientific">Rhodococcoides kyotonense</name>
    <dbReference type="NCBI Taxonomy" id="398843"/>
    <lineage>
        <taxon>Bacteria</taxon>
        <taxon>Bacillati</taxon>
        <taxon>Actinomycetota</taxon>
        <taxon>Actinomycetes</taxon>
        <taxon>Mycobacteriales</taxon>
        <taxon>Nocardiaceae</taxon>
        <taxon>Rhodococcoides</taxon>
    </lineage>
</organism>
<evidence type="ECO:0000313" key="7">
    <source>
        <dbReference type="Proteomes" id="UP000077519"/>
    </source>
</evidence>
<comment type="caution">
    <text evidence="6">The sequence shown here is derived from an EMBL/GenBank/DDBJ whole genome shotgun (WGS) entry which is preliminary data.</text>
</comment>
<keyword evidence="7" id="KW-1185">Reference proteome</keyword>
<dbReference type="AlphaFoldDB" id="A0A177YLJ0"/>
<dbReference type="PANTHER" id="PTHR10961:SF7">
    <property type="entry name" value="FAD DEPENDENT OXIDOREDUCTASE DOMAIN-CONTAINING PROTEIN"/>
    <property type="match status" value="1"/>
</dbReference>
<gene>
    <name evidence="6" type="ORF">A3K89_16570</name>
</gene>
<keyword evidence="2" id="KW-0285">Flavoprotein</keyword>
<dbReference type="Gene3D" id="3.50.50.60">
    <property type="entry name" value="FAD/NAD(P)-binding domain"/>
    <property type="match status" value="1"/>
</dbReference>
<sequence length="360" mass="38089">MKVVVVGGGVIGTASAWILARRGHQVTLLEQFEPGHKNGASHGSSRIFRHAYADDFYVSLASRAHTLWRELENSTGTELLTLTGAVDHGLPATVTPRADALARAGLTAEVLHPHEARRRWPGLAFDTTVLHHPDAGRLDADRSVDAFVVAARNAGAAVHYGSPVREITASDVSTNSRTYKADHVVVAAGAWSSKVLGTRVDLPALVTTQEQPAHFLPVIDADWPSFIHHPGAELHTEGIYGLQSAEGIKIGEHGTGPVVDPDDRDAAPRPDGIERLKAYAGTWLPGVDVDSADALTCLYTTTPDSNFIVDRVGHLTVAAGFSGHGFKFAPAIGELVADLVDGGSAPELFRLGVRSGGDVS</sequence>
<evidence type="ECO:0000256" key="3">
    <source>
        <dbReference type="ARBA" id="ARBA00022827"/>
    </source>
</evidence>
<dbReference type="GO" id="GO:0008115">
    <property type="term" value="F:sarcosine oxidase activity"/>
    <property type="evidence" value="ECO:0007669"/>
    <property type="project" value="TreeGrafter"/>
</dbReference>
<dbReference type="Pfam" id="PF01266">
    <property type="entry name" value="DAO"/>
    <property type="match status" value="1"/>
</dbReference>
<proteinExistence type="predicted"/>
<protein>
    <submittedName>
        <fullName evidence="6">FAD-dependent oxidoreductase</fullName>
    </submittedName>
</protein>
<dbReference type="Gene3D" id="3.30.9.10">
    <property type="entry name" value="D-Amino Acid Oxidase, subunit A, domain 2"/>
    <property type="match status" value="1"/>
</dbReference>
<dbReference type="InterPro" id="IPR036188">
    <property type="entry name" value="FAD/NAD-bd_sf"/>
</dbReference>
<comment type="cofactor">
    <cofactor evidence="1">
        <name>FAD</name>
        <dbReference type="ChEBI" id="CHEBI:57692"/>
    </cofactor>
</comment>
<dbReference type="EMBL" id="LVHI01000004">
    <property type="protein sequence ID" value="OAK56434.1"/>
    <property type="molecule type" value="Genomic_DNA"/>
</dbReference>
<keyword evidence="3" id="KW-0274">FAD</keyword>
<reference evidence="6 7" key="1">
    <citation type="submission" date="2016-03" db="EMBL/GenBank/DDBJ databases">
        <title>Genome sequence of Rhodococcus kyotonensis KB10.</title>
        <authorList>
            <person name="Jeong H."/>
            <person name="Hong C.E."/>
            <person name="Jo S.H."/>
            <person name="Park J.M."/>
        </authorList>
    </citation>
    <scope>NUCLEOTIDE SEQUENCE [LARGE SCALE GENOMIC DNA]</scope>
    <source>
        <strain evidence="6 7">KB10</strain>
    </source>
</reference>
<evidence type="ECO:0000256" key="4">
    <source>
        <dbReference type="ARBA" id="ARBA00023002"/>
    </source>
</evidence>
<evidence type="ECO:0000256" key="1">
    <source>
        <dbReference type="ARBA" id="ARBA00001974"/>
    </source>
</evidence>
<evidence type="ECO:0000256" key="2">
    <source>
        <dbReference type="ARBA" id="ARBA00022630"/>
    </source>
</evidence>
<feature type="domain" description="FAD dependent oxidoreductase" evidence="5">
    <location>
        <begin position="2"/>
        <end position="339"/>
    </location>
</feature>
<evidence type="ECO:0000259" key="5">
    <source>
        <dbReference type="Pfam" id="PF01266"/>
    </source>
</evidence>
<dbReference type="Proteomes" id="UP000077519">
    <property type="component" value="Unassembled WGS sequence"/>
</dbReference>
<evidence type="ECO:0000313" key="6">
    <source>
        <dbReference type="EMBL" id="OAK56434.1"/>
    </source>
</evidence>